<comment type="caution">
    <text evidence="6">The sequence shown here is derived from an EMBL/GenBank/DDBJ whole genome shotgun (WGS) entry which is preliminary data.</text>
</comment>
<keyword evidence="2" id="KW-0808">Transferase</keyword>
<proteinExistence type="predicted"/>
<dbReference type="AlphaFoldDB" id="A0AA39YAR4"/>
<dbReference type="SUPFAM" id="SSF53335">
    <property type="entry name" value="S-adenosyl-L-methionine-dependent methyltransferases"/>
    <property type="match status" value="1"/>
</dbReference>
<dbReference type="Pfam" id="PF00891">
    <property type="entry name" value="Methyltransf_2"/>
    <property type="match status" value="1"/>
</dbReference>
<evidence type="ECO:0000259" key="4">
    <source>
        <dbReference type="Pfam" id="PF00891"/>
    </source>
</evidence>
<keyword evidence="3" id="KW-0949">S-adenosyl-L-methionine</keyword>
<gene>
    <name evidence="6" type="ORF">B0T16DRAFT_407762</name>
</gene>
<keyword evidence="1" id="KW-0489">Methyltransferase</keyword>
<feature type="domain" description="O-methyltransferase dimerisation" evidence="5">
    <location>
        <begin position="91"/>
        <end position="156"/>
    </location>
</feature>
<evidence type="ECO:0000313" key="7">
    <source>
        <dbReference type="Proteomes" id="UP001174936"/>
    </source>
</evidence>
<dbReference type="InterPro" id="IPR029063">
    <property type="entry name" value="SAM-dependent_MTases_sf"/>
</dbReference>
<accession>A0AA39YAR4</accession>
<evidence type="ECO:0000256" key="2">
    <source>
        <dbReference type="ARBA" id="ARBA00022679"/>
    </source>
</evidence>
<feature type="domain" description="O-methyltransferase C-terminal" evidence="4">
    <location>
        <begin position="219"/>
        <end position="406"/>
    </location>
</feature>
<keyword evidence="7" id="KW-1185">Reference proteome</keyword>
<dbReference type="InterPro" id="IPR016461">
    <property type="entry name" value="COMT-like"/>
</dbReference>
<dbReference type="EMBL" id="JAULSV010000003">
    <property type="protein sequence ID" value="KAK0648131.1"/>
    <property type="molecule type" value="Genomic_DNA"/>
</dbReference>
<evidence type="ECO:0000256" key="3">
    <source>
        <dbReference type="ARBA" id="ARBA00022691"/>
    </source>
</evidence>
<dbReference type="InterPro" id="IPR036390">
    <property type="entry name" value="WH_DNA-bd_sf"/>
</dbReference>
<dbReference type="PANTHER" id="PTHR43712:SF5">
    <property type="entry name" value="O-METHYLTRANSFERASE ASQN-RELATED"/>
    <property type="match status" value="1"/>
</dbReference>
<dbReference type="SUPFAM" id="SSF46785">
    <property type="entry name" value="Winged helix' DNA-binding domain"/>
    <property type="match status" value="1"/>
</dbReference>
<organism evidence="6 7">
    <name type="scientific">Cercophora newfieldiana</name>
    <dbReference type="NCBI Taxonomy" id="92897"/>
    <lineage>
        <taxon>Eukaryota</taxon>
        <taxon>Fungi</taxon>
        <taxon>Dikarya</taxon>
        <taxon>Ascomycota</taxon>
        <taxon>Pezizomycotina</taxon>
        <taxon>Sordariomycetes</taxon>
        <taxon>Sordariomycetidae</taxon>
        <taxon>Sordariales</taxon>
        <taxon>Lasiosphaeriaceae</taxon>
        <taxon>Cercophora</taxon>
    </lineage>
</organism>
<reference evidence="6" key="1">
    <citation type="submission" date="2023-06" db="EMBL/GenBank/DDBJ databases">
        <title>Genome-scale phylogeny and comparative genomics of the fungal order Sordariales.</title>
        <authorList>
            <consortium name="Lawrence Berkeley National Laboratory"/>
            <person name="Hensen N."/>
            <person name="Bonometti L."/>
            <person name="Westerberg I."/>
            <person name="Brannstrom I.O."/>
            <person name="Guillou S."/>
            <person name="Cros-Aarteil S."/>
            <person name="Calhoun S."/>
            <person name="Haridas S."/>
            <person name="Kuo A."/>
            <person name="Mondo S."/>
            <person name="Pangilinan J."/>
            <person name="Riley R."/>
            <person name="Labutti K."/>
            <person name="Andreopoulos B."/>
            <person name="Lipzen A."/>
            <person name="Chen C."/>
            <person name="Yanf M."/>
            <person name="Daum C."/>
            <person name="Ng V."/>
            <person name="Clum A."/>
            <person name="Steindorff A."/>
            <person name="Ohm R."/>
            <person name="Martin F."/>
            <person name="Silar P."/>
            <person name="Natvig D."/>
            <person name="Lalanne C."/>
            <person name="Gautier V."/>
            <person name="Ament-Velasquez S.L."/>
            <person name="Kruys A."/>
            <person name="Hutchinson M.I."/>
            <person name="Powell A.J."/>
            <person name="Barry K."/>
            <person name="Miller A.N."/>
            <person name="Grigoriev I.V."/>
            <person name="Debuchy R."/>
            <person name="Gladieux P."/>
            <person name="Thoren M.H."/>
            <person name="Johannesson H."/>
        </authorList>
    </citation>
    <scope>NUCLEOTIDE SEQUENCE</scope>
    <source>
        <strain evidence="6">SMH2532-1</strain>
    </source>
</reference>
<dbReference type="Proteomes" id="UP001174936">
    <property type="component" value="Unassembled WGS sequence"/>
</dbReference>
<dbReference type="Pfam" id="PF08100">
    <property type="entry name" value="Dimerisation"/>
    <property type="match status" value="1"/>
</dbReference>
<dbReference type="Gene3D" id="1.10.10.10">
    <property type="entry name" value="Winged helix-like DNA-binding domain superfamily/Winged helix DNA-binding domain"/>
    <property type="match status" value="1"/>
</dbReference>
<dbReference type="InterPro" id="IPR001077">
    <property type="entry name" value="COMT_C"/>
</dbReference>
<sequence>MSFPHTPTLVELATEILRSATALQEELDKQNLPQPSFHPSGRRNYHDILFNPAALAARQNLIEASQTINRLATGGIDVLRGITNTDRTGVNVLRTLYDLDIPAAVPLDGSISIPDLAAKVGAHPIPLRRILRFAYTMRLFQEPLDQPDYVAHTPFSAEIPAYGPYLWLQLGSLTKLELAACHFTWAVKNWPACPLSKADPKGRDLWAILHEDDSEGKGMARFADGMKAAMQCMHGPNNRHFVVSFDWAGLGEGLVVDVGGGNGHNIVPVAQEFPKLSFVVQELAKNEGPFKELMGKVGLGEDRVRFQVHDFFKGQPEVEGVVKAYVLSRVLHDWDDKKCVEIMKPLLPGLKGGAKLLVVERVLPSRPGDIPVHQEAPLRAMDLLMYASLQGGCERSRDDFERLFHEVDAGLEIRGLRVLPGSEFFAIEVSL</sequence>
<name>A0AA39YAR4_9PEZI</name>
<protein>
    <submittedName>
        <fullName evidence="6">O-methyltransferase-domain-containing protein</fullName>
    </submittedName>
</protein>
<dbReference type="InterPro" id="IPR012967">
    <property type="entry name" value="COMT_dimerisation"/>
</dbReference>
<dbReference type="Gene3D" id="3.40.50.150">
    <property type="entry name" value="Vaccinia Virus protein VP39"/>
    <property type="match status" value="1"/>
</dbReference>
<evidence type="ECO:0000256" key="1">
    <source>
        <dbReference type="ARBA" id="ARBA00022603"/>
    </source>
</evidence>
<dbReference type="GO" id="GO:0032259">
    <property type="term" value="P:methylation"/>
    <property type="evidence" value="ECO:0007669"/>
    <property type="project" value="UniProtKB-KW"/>
</dbReference>
<evidence type="ECO:0000259" key="5">
    <source>
        <dbReference type="Pfam" id="PF08100"/>
    </source>
</evidence>
<dbReference type="PROSITE" id="PS51683">
    <property type="entry name" value="SAM_OMT_II"/>
    <property type="match status" value="1"/>
</dbReference>
<dbReference type="GO" id="GO:0008171">
    <property type="term" value="F:O-methyltransferase activity"/>
    <property type="evidence" value="ECO:0007669"/>
    <property type="project" value="InterPro"/>
</dbReference>
<evidence type="ECO:0000313" key="6">
    <source>
        <dbReference type="EMBL" id="KAK0648131.1"/>
    </source>
</evidence>
<dbReference type="InterPro" id="IPR036388">
    <property type="entry name" value="WH-like_DNA-bd_sf"/>
</dbReference>
<dbReference type="PANTHER" id="PTHR43712">
    <property type="entry name" value="PUTATIVE (AFU_ORTHOLOGUE AFUA_4G14580)-RELATED"/>
    <property type="match status" value="1"/>
</dbReference>